<dbReference type="HOGENOM" id="CLU_141932_4_0_1"/>
<dbReference type="InterPro" id="IPR020456">
    <property type="entry name" value="Acylphosphatase"/>
</dbReference>
<evidence type="ECO:0000256" key="3">
    <source>
        <dbReference type="ARBA" id="ARBA00022801"/>
    </source>
</evidence>
<evidence type="ECO:0000259" key="7">
    <source>
        <dbReference type="PROSITE" id="PS51160"/>
    </source>
</evidence>
<dbReference type="Gene3D" id="3.30.70.100">
    <property type="match status" value="1"/>
</dbReference>
<evidence type="ECO:0000256" key="1">
    <source>
        <dbReference type="ARBA" id="ARBA00005614"/>
    </source>
</evidence>
<keyword evidence="9" id="KW-1185">Reference proteome</keyword>
<evidence type="ECO:0000256" key="6">
    <source>
        <dbReference type="RuleBase" id="RU004168"/>
    </source>
</evidence>
<dbReference type="EC" id="3.6.1.7" evidence="2 5"/>
<evidence type="ECO:0000256" key="4">
    <source>
        <dbReference type="ARBA" id="ARBA00047645"/>
    </source>
</evidence>
<evidence type="ECO:0000256" key="2">
    <source>
        <dbReference type="ARBA" id="ARBA00012150"/>
    </source>
</evidence>
<reference evidence="8 9" key="1">
    <citation type="journal article" date="2012" name="Science">
        <title>The Paleozoic origin of enzymatic lignin decomposition reconstructed from 31 fungal genomes.</title>
        <authorList>
            <person name="Floudas D."/>
            <person name="Binder M."/>
            <person name="Riley R."/>
            <person name="Barry K."/>
            <person name="Blanchette R.A."/>
            <person name="Henrissat B."/>
            <person name="Martinez A.T."/>
            <person name="Otillar R."/>
            <person name="Spatafora J.W."/>
            <person name="Yadav J.S."/>
            <person name="Aerts A."/>
            <person name="Benoit I."/>
            <person name="Boyd A."/>
            <person name="Carlson A."/>
            <person name="Copeland A."/>
            <person name="Coutinho P.M."/>
            <person name="de Vries R.P."/>
            <person name="Ferreira P."/>
            <person name="Findley K."/>
            <person name="Foster B."/>
            <person name="Gaskell J."/>
            <person name="Glotzer D."/>
            <person name="Gorecki P."/>
            <person name="Heitman J."/>
            <person name="Hesse C."/>
            <person name="Hori C."/>
            <person name="Igarashi K."/>
            <person name="Jurgens J.A."/>
            <person name="Kallen N."/>
            <person name="Kersten P."/>
            <person name="Kohler A."/>
            <person name="Kuees U."/>
            <person name="Kumar T.K.A."/>
            <person name="Kuo A."/>
            <person name="LaButti K."/>
            <person name="Larrondo L.F."/>
            <person name="Lindquist E."/>
            <person name="Ling A."/>
            <person name="Lombard V."/>
            <person name="Lucas S."/>
            <person name="Lundell T."/>
            <person name="Martin R."/>
            <person name="McLaughlin D.J."/>
            <person name="Morgenstern I."/>
            <person name="Morin E."/>
            <person name="Murat C."/>
            <person name="Nagy L.G."/>
            <person name="Nolan M."/>
            <person name="Ohm R.A."/>
            <person name="Patyshakuliyeva A."/>
            <person name="Rokas A."/>
            <person name="Ruiz-Duenas F.J."/>
            <person name="Sabat G."/>
            <person name="Salamov A."/>
            <person name="Samejima M."/>
            <person name="Schmutz J."/>
            <person name="Slot J.C."/>
            <person name="St John F."/>
            <person name="Stenlid J."/>
            <person name="Sun H."/>
            <person name="Sun S."/>
            <person name="Syed K."/>
            <person name="Tsang A."/>
            <person name="Wiebenga A."/>
            <person name="Young D."/>
            <person name="Pisabarro A."/>
            <person name="Eastwood D.C."/>
            <person name="Martin F."/>
            <person name="Cullen D."/>
            <person name="Grigoriev I.V."/>
            <person name="Hibbett D.S."/>
        </authorList>
    </citation>
    <scope>NUCLEOTIDE SEQUENCE</scope>
    <source>
        <strain evidence="9">FP-58527</strain>
    </source>
</reference>
<evidence type="ECO:0000256" key="5">
    <source>
        <dbReference type="PROSITE-ProRule" id="PRU00520"/>
    </source>
</evidence>
<name>S8EBU1_FOMSC</name>
<gene>
    <name evidence="8" type="ORF">FOMPIDRAFT_82591</name>
</gene>
<accession>S8EBU1</accession>
<feature type="active site" evidence="5">
    <location>
        <position position="38"/>
    </location>
</feature>
<organism evidence="8 9">
    <name type="scientific">Fomitopsis schrenkii</name>
    <name type="common">Brown rot fungus</name>
    <dbReference type="NCBI Taxonomy" id="2126942"/>
    <lineage>
        <taxon>Eukaryota</taxon>
        <taxon>Fungi</taxon>
        <taxon>Dikarya</taxon>
        <taxon>Basidiomycota</taxon>
        <taxon>Agaricomycotina</taxon>
        <taxon>Agaricomycetes</taxon>
        <taxon>Polyporales</taxon>
        <taxon>Fomitopsis</taxon>
    </lineage>
</organism>
<dbReference type="Proteomes" id="UP000015241">
    <property type="component" value="Unassembled WGS sequence"/>
</dbReference>
<dbReference type="eggNOG" id="KOG3360">
    <property type="taxonomic scope" value="Eukaryota"/>
</dbReference>
<keyword evidence="3 5" id="KW-0378">Hydrolase</keyword>
<evidence type="ECO:0000313" key="8">
    <source>
        <dbReference type="EMBL" id="EPT02437.1"/>
    </source>
</evidence>
<proteinExistence type="inferred from homology"/>
<feature type="domain" description="Acylphosphatase-like" evidence="7">
    <location>
        <begin position="5"/>
        <end position="94"/>
    </location>
</feature>
<dbReference type="PANTHER" id="PTHR10029:SF3">
    <property type="entry name" value="ACYLPHOSPHATASE-RELATED"/>
    <property type="match status" value="1"/>
</dbReference>
<dbReference type="AlphaFoldDB" id="S8EBU1"/>
<dbReference type="InterPro" id="IPR036046">
    <property type="entry name" value="Acylphosphatase-like_dom_sf"/>
</dbReference>
<evidence type="ECO:0000313" key="9">
    <source>
        <dbReference type="Proteomes" id="UP000015241"/>
    </source>
</evidence>
<dbReference type="PANTHER" id="PTHR10029">
    <property type="entry name" value="ACYLPHOSPHATASE"/>
    <property type="match status" value="1"/>
</dbReference>
<dbReference type="SUPFAM" id="SSF54975">
    <property type="entry name" value="Acylphosphatase/BLUF domain-like"/>
    <property type="match status" value="1"/>
</dbReference>
<dbReference type="OrthoDB" id="7961613at2759"/>
<dbReference type="InterPro" id="IPR001792">
    <property type="entry name" value="Acylphosphatase-like_dom"/>
</dbReference>
<dbReference type="PRINTS" id="PR00112">
    <property type="entry name" value="ACYLPHPHTASE"/>
</dbReference>
<dbReference type="GO" id="GO:0003998">
    <property type="term" value="F:acylphosphatase activity"/>
    <property type="evidence" value="ECO:0007669"/>
    <property type="project" value="UniProtKB-EC"/>
</dbReference>
<comment type="catalytic activity">
    <reaction evidence="4 5">
        <text>an acyl phosphate + H2O = a carboxylate + phosphate + H(+)</text>
        <dbReference type="Rhea" id="RHEA:14965"/>
        <dbReference type="ChEBI" id="CHEBI:15377"/>
        <dbReference type="ChEBI" id="CHEBI:15378"/>
        <dbReference type="ChEBI" id="CHEBI:29067"/>
        <dbReference type="ChEBI" id="CHEBI:43474"/>
        <dbReference type="ChEBI" id="CHEBI:59918"/>
        <dbReference type="EC" id="3.6.1.7"/>
    </reaction>
</comment>
<comment type="similarity">
    <text evidence="1 6">Belongs to the acylphosphatase family.</text>
</comment>
<dbReference type="STRING" id="743788.S8EBU1"/>
<protein>
    <recommendedName>
        <fullName evidence="2 5">acylphosphatase</fullName>
        <ecNumber evidence="2 5">3.6.1.7</ecNumber>
    </recommendedName>
</protein>
<dbReference type="PROSITE" id="PS51160">
    <property type="entry name" value="ACYLPHOSPHATASE_3"/>
    <property type="match status" value="1"/>
</dbReference>
<sequence length="98" mass="10870">MSYRAFKFIVSGRVQDVNYRAFAKGIAHDAGVVGWIANDTTGQVVGEAQGSEGALDRFKKALHTGPKHARVKGVDLSNERILYGLEYDVFEVRRVRSD</sequence>
<dbReference type="Pfam" id="PF00708">
    <property type="entry name" value="Acylphosphatase"/>
    <property type="match status" value="1"/>
</dbReference>
<feature type="active site" evidence="5">
    <location>
        <position position="20"/>
    </location>
</feature>
<dbReference type="InParanoid" id="S8EBU1"/>
<dbReference type="EMBL" id="KE504135">
    <property type="protein sequence ID" value="EPT02437.1"/>
    <property type="molecule type" value="Genomic_DNA"/>
</dbReference>